<dbReference type="SMART" id="SM00382">
    <property type="entry name" value="AAA"/>
    <property type="match status" value="1"/>
</dbReference>
<dbReference type="InterPro" id="IPR017871">
    <property type="entry name" value="ABC_transporter-like_CS"/>
</dbReference>
<keyword evidence="8" id="KW-0997">Cell inner membrane</keyword>
<evidence type="ECO:0000256" key="4">
    <source>
        <dbReference type="ARBA" id="ARBA00022741"/>
    </source>
</evidence>
<comment type="subunit">
    <text evidence="8">The complex is composed of two ATP-binding proteins (LolD) and two transmembrane proteins (LolC and LolE).</text>
</comment>
<dbReference type="PATRIC" id="fig|1265350.3.peg.287"/>
<gene>
    <name evidence="8 10" type="primary">lolD</name>
    <name evidence="10" type="ORF">IX46_01535</name>
</gene>
<dbReference type="InterPro" id="IPR027417">
    <property type="entry name" value="P-loop_NTPase"/>
</dbReference>
<dbReference type="Pfam" id="PF00005">
    <property type="entry name" value="ABC_tran"/>
    <property type="match status" value="1"/>
</dbReference>
<dbReference type="CDD" id="cd03255">
    <property type="entry name" value="ABC_MJ0796_LolCDE_FtsE"/>
    <property type="match status" value="1"/>
</dbReference>
<keyword evidence="6 8" id="KW-1278">Translocase</keyword>
<dbReference type="GO" id="GO:0016887">
    <property type="term" value="F:ATP hydrolysis activity"/>
    <property type="evidence" value="ECO:0007669"/>
    <property type="project" value="InterPro"/>
</dbReference>
<proteinExistence type="inferred from homology"/>
<dbReference type="PROSITE" id="PS00211">
    <property type="entry name" value="ABC_TRANSPORTER_1"/>
    <property type="match status" value="1"/>
</dbReference>
<evidence type="ECO:0000313" key="10">
    <source>
        <dbReference type="EMBL" id="ALD15245.1"/>
    </source>
</evidence>
<organism evidence="10 11">
    <name type="scientific">Buchnera aphidicola</name>
    <name type="common">Aphis glycines</name>
    <dbReference type="NCBI Taxonomy" id="1265350"/>
    <lineage>
        <taxon>Bacteria</taxon>
        <taxon>Pseudomonadati</taxon>
        <taxon>Pseudomonadota</taxon>
        <taxon>Gammaproteobacteria</taxon>
        <taxon>Enterobacterales</taxon>
        <taxon>Erwiniaceae</taxon>
        <taxon>Buchnera</taxon>
    </lineage>
</organism>
<evidence type="ECO:0000259" key="9">
    <source>
        <dbReference type="PROSITE" id="PS50893"/>
    </source>
</evidence>
<feature type="domain" description="ABC transporter" evidence="9">
    <location>
        <begin position="6"/>
        <end position="229"/>
    </location>
</feature>
<dbReference type="EC" id="7.6.2.-" evidence="8"/>
<dbReference type="AlphaFoldDB" id="A0A0M5JPS5"/>
<dbReference type="InterPro" id="IPR003439">
    <property type="entry name" value="ABC_transporter-like_ATP-bd"/>
</dbReference>
<keyword evidence="10" id="KW-0449">Lipoprotein</keyword>
<evidence type="ECO:0000256" key="2">
    <source>
        <dbReference type="ARBA" id="ARBA00022448"/>
    </source>
</evidence>
<evidence type="ECO:0000256" key="1">
    <source>
        <dbReference type="ARBA" id="ARBA00006526"/>
    </source>
</evidence>
<dbReference type="EMBL" id="CP009253">
    <property type="protein sequence ID" value="ALD15245.1"/>
    <property type="molecule type" value="Genomic_DNA"/>
</dbReference>
<dbReference type="Proteomes" id="UP000066321">
    <property type="component" value="Chromosome"/>
</dbReference>
<reference evidence="10 11" key="1">
    <citation type="journal article" date="2015" name="J Genomics">
        <title>Whole Genome Sequence of the Soybean Aphid Endosymbiont Buchnera aphidicola and Genetic Differentiation among Biotype-Specific Strains.</title>
        <authorList>
            <person name="Cassone B.J."/>
            <person name="Wenger J.A."/>
            <person name="Michel A.P."/>
        </authorList>
    </citation>
    <scope>NUCLEOTIDE SEQUENCE [LARGE SCALE GENOMIC DNA]</scope>
    <source>
        <strain evidence="10 11">BAg</strain>
    </source>
</reference>
<evidence type="ECO:0000256" key="3">
    <source>
        <dbReference type="ARBA" id="ARBA00022475"/>
    </source>
</evidence>
<keyword evidence="3 8" id="KW-1003">Cell membrane</keyword>
<keyword evidence="2 8" id="KW-0813">Transport</keyword>
<accession>A0A0M5JPS5</accession>
<dbReference type="InterPro" id="IPR011924">
    <property type="entry name" value="LolD_lipo_ATP-bd"/>
</dbReference>
<dbReference type="PANTHER" id="PTHR42798:SF7">
    <property type="entry name" value="ALPHA-D-RIBOSE 1-METHYLPHOSPHONATE 5-TRIPHOSPHATE SYNTHASE SUBUNIT PHNL"/>
    <property type="match status" value="1"/>
</dbReference>
<protein>
    <recommendedName>
        <fullName evidence="8">Lipoprotein-releasing system ATP-binding protein LolD</fullName>
        <ecNumber evidence="8">7.6.2.-</ecNumber>
    </recommendedName>
</protein>
<comment type="similarity">
    <text evidence="8">Belongs to the ABC transporter superfamily. Lipoprotein translocase (TC 3.A.1.125) family.</text>
</comment>
<dbReference type="GO" id="GO:0005524">
    <property type="term" value="F:ATP binding"/>
    <property type="evidence" value="ECO:0007669"/>
    <property type="project" value="UniProtKB-UniRule"/>
</dbReference>
<dbReference type="GO" id="GO:0005886">
    <property type="term" value="C:plasma membrane"/>
    <property type="evidence" value="ECO:0007669"/>
    <property type="project" value="UniProtKB-SubCell"/>
</dbReference>
<keyword evidence="4 8" id="KW-0547">Nucleotide-binding</keyword>
<comment type="subcellular location">
    <subcellularLocation>
        <location evidence="8">Cell inner membrane</location>
        <topology evidence="8">Peripheral membrane protein</topology>
    </subcellularLocation>
</comment>
<comment type="similarity">
    <text evidence="1">Belongs to the ABC transporter superfamily. Drug exporter-2 (TC 3.A.1.117) family.</text>
</comment>
<keyword evidence="5 8" id="KW-0067">ATP-binding</keyword>
<dbReference type="PROSITE" id="PS50893">
    <property type="entry name" value="ABC_TRANSPORTER_2"/>
    <property type="match status" value="1"/>
</dbReference>
<dbReference type="OrthoDB" id="9801477at2"/>
<evidence type="ECO:0000256" key="5">
    <source>
        <dbReference type="ARBA" id="ARBA00022840"/>
    </source>
</evidence>
<dbReference type="PANTHER" id="PTHR42798">
    <property type="entry name" value="LIPOPROTEIN-RELEASING SYSTEM ATP-BINDING PROTEIN LOLD"/>
    <property type="match status" value="1"/>
</dbReference>
<keyword evidence="7 8" id="KW-0472">Membrane</keyword>
<name>A0A0M5JPS5_9GAMM</name>
<dbReference type="NCBIfam" id="TIGR02211">
    <property type="entry name" value="LolD_lipo_ex"/>
    <property type="match status" value="1"/>
</dbReference>
<evidence type="ECO:0000256" key="6">
    <source>
        <dbReference type="ARBA" id="ARBA00022967"/>
    </source>
</evidence>
<sequence>MNNIILQCIDLTKSYKDNKKITHILKKTSFCLKKSDIAVIIGKSGSGKSTFLHLISGLEKPTSGTILFDGISLSSMSSNQIAQLRNVNLGFIYQFHHLLLDFNVLENVAMPLLISNKTVSEAKEKAYEMLIKVNLEKKIKKYPSELSGGERQRVAIARAFINTPKLIIADEPTGNLDSYNAKIIFDLIFESNMNLKTSFLIVTHDLAFARQAHVLFEIKHSQLNIKKHIQ</sequence>
<dbReference type="KEGG" id="baph:IX46_01535"/>
<dbReference type="STRING" id="1265350.IX46_01535"/>
<evidence type="ECO:0000256" key="8">
    <source>
        <dbReference type="RuleBase" id="RU367068"/>
    </source>
</evidence>
<dbReference type="RefSeq" id="WP_053940251.1">
    <property type="nucleotide sequence ID" value="NZ_CP009253.1"/>
</dbReference>
<evidence type="ECO:0000256" key="7">
    <source>
        <dbReference type="ARBA" id="ARBA00023136"/>
    </source>
</evidence>
<comment type="function">
    <text evidence="8">Part of the ABC transporter complex LolCDE involved in the translocation of mature outer membrane-directed lipoproteins, from the inner membrane to the periplasmic chaperone, LolA. Responsible for the formation of the LolA-lipoprotein complex in an ATP-dependent manner.</text>
</comment>
<evidence type="ECO:0000313" key="11">
    <source>
        <dbReference type="Proteomes" id="UP000066321"/>
    </source>
</evidence>
<dbReference type="GO" id="GO:0044873">
    <property type="term" value="P:lipoprotein localization to membrane"/>
    <property type="evidence" value="ECO:0007669"/>
    <property type="project" value="UniProtKB-UniRule"/>
</dbReference>
<dbReference type="InterPro" id="IPR003593">
    <property type="entry name" value="AAA+_ATPase"/>
</dbReference>
<dbReference type="Gene3D" id="3.40.50.300">
    <property type="entry name" value="P-loop containing nucleotide triphosphate hydrolases"/>
    <property type="match status" value="1"/>
</dbReference>
<dbReference type="SUPFAM" id="SSF52540">
    <property type="entry name" value="P-loop containing nucleoside triphosphate hydrolases"/>
    <property type="match status" value="1"/>
</dbReference>
<dbReference type="InterPro" id="IPR017911">
    <property type="entry name" value="MacB-like_ATP-bd"/>
</dbReference>